<reference evidence="1 2" key="1">
    <citation type="submission" date="2019-02" db="EMBL/GenBank/DDBJ databases">
        <title>Arcanobacterium bovis sp. nov., isolated from the milk of a cow with mastitis.</title>
        <authorList>
            <person name="Sammra O."/>
            <person name="Foster G."/>
            <person name="Hassan A."/>
            <person name="Alssahen M."/>
            <person name="Laemmler C."/>
            <person name="Borowiak M."/>
            <person name="Malorny B."/>
            <person name="Abdulmawjood A."/>
        </authorList>
    </citation>
    <scope>NUCLEOTIDE SEQUENCE [LARGE SCALE GENOMIC DNA]</scope>
    <source>
        <strain evidence="1 2">C605018/01/1</strain>
    </source>
</reference>
<protein>
    <recommendedName>
        <fullName evidence="3">Preprotein translocase subunit SecB</fullName>
    </recommendedName>
</protein>
<dbReference type="RefSeq" id="WP_131281007.1">
    <property type="nucleotide sequence ID" value="NZ_JBHSLR010000009.1"/>
</dbReference>
<organism evidence="1 2">
    <name type="scientific">Arcanobacterium bovis</name>
    <dbReference type="NCBI Taxonomy" id="2529275"/>
    <lineage>
        <taxon>Bacteria</taxon>
        <taxon>Bacillati</taxon>
        <taxon>Actinomycetota</taxon>
        <taxon>Actinomycetes</taxon>
        <taxon>Actinomycetales</taxon>
        <taxon>Actinomycetaceae</taxon>
        <taxon>Arcanobacterium</taxon>
    </lineage>
</organism>
<dbReference type="AlphaFoldDB" id="A0A4V2KR58"/>
<comment type="caution">
    <text evidence="1">The sequence shown here is derived from an EMBL/GenBank/DDBJ whole genome shotgun (WGS) entry which is preliminary data.</text>
</comment>
<gene>
    <name evidence="1" type="ORF">EZJ44_05335</name>
</gene>
<evidence type="ECO:0000313" key="1">
    <source>
        <dbReference type="EMBL" id="TBW22242.1"/>
    </source>
</evidence>
<accession>A0A4V2KR58</accession>
<name>A0A4V2KR58_9ACTO</name>
<evidence type="ECO:0000313" key="2">
    <source>
        <dbReference type="Proteomes" id="UP000293036"/>
    </source>
</evidence>
<dbReference type="EMBL" id="SJDT01000003">
    <property type="protein sequence ID" value="TBW22242.1"/>
    <property type="molecule type" value="Genomic_DNA"/>
</dbReference>
<proteinExistence type="predicted"/>
<keyword evidence="2" id="KW-1185">Reference proteome</keyword>
<dbReference type="OrthoDB" id="9963653at2"/>
<sequence length="134" mass="14943">MPVALKDVPFELAQVKPIRVEANGEAFDFSSIEQDEQISVQLAIGVGDAEFSSDRVAITYTYSVNARIATFELGLRATYRYDDSFEAIRGSITESDWRDFFTTRGIPEITAYARVYLGQLCGILEIPPVPLVIK</sequence>
<evidence type="ECO:0008006" key="3">
    <source>
        <dbReference type="Google" id="ProtNLM"/>
    </source>
</evidence>
<dbReference type="Proteomes" id="UP000293036">
    <property type="component" value="Unassembled WGS sequence"/>
</dbReference>